<feature type="signal peptide" evidence="1">
    <location>
        <begin position="1"/>
        <end position="23"/>
    </location>
</feature>
<evidence type="ECO:0000313" key="3">
    <source>
        <dbReference type="Proteomes" id="UP000538566"/>
    </source>
</evidence>
<sequence length="44" mass="4329">MTAFANRIAAAASAFALSLALIAGTVHTPVQTGAAPAAAMQEMI</sequence>
<protein>
    <submittedName>
        <fullName evidence="2">Uncharacterized protein</fullName>
    </submittedName>
</protein>
<reference evidence="2 3" key="1">
    <citation type="submission" date="2020-08" db="EMBL/GenBank/DDBJ databases">
        <title>Genomic Encyclopedia of Type Strains, Phase IV (KMG-IV): sequencing the most valuable type-strain genomes for metagenomic binning, comparative biology and taxonomic classification.</title>
        <authorList>
            <person name="Goeker M."/>
        </authorList>
    </citation>
    <scope>NUCLEOTIDE SEQUENCE [LARGE SCALE GENOMIC DNA]</scope>
    <source>
        <strain evidence="2 3">DSM 17507</strain>
    </source>
</reference>
<organism evidence="2 3">
    <name type="scientific">Novosphingobium taihuense</name>
    <dbReference type="NCBI Taxonomy" id="260085"/>
    <lineage>
        <taxon>Bacteria</taxon>
        <taxon>Pseudomonadati</taxon>
        <taxon>Pseudomonadota</taxon>
        <taxon>Alphaproteobacteria</taxon>
        <taxon>Sphingomonadales</taxon>
        <taxon>Sphingomonadaceae</taxon>
        <taxon>Novosphingobium</taxon>
    </lineage>
</organism>
<dbReference type="EMBL" id="JACHOA010000001">
    <property type="protein sequence ID" value="MBB4612333.1"/>
    <property type="molecule type" value="Genomic_DNA"/>
</dbReference>
<dbReference type="RefSeq" id="WP_258536930.1">
    <property type="nucleotide sequence ID" value="NZ_JACHOA010000001.1"/>
</dbReference>
<keyword evidence="3" id="KW-1185">Reference proteome</keyword>
<keyword evidence="1" id="KW-0732">Signal</keyword>
<proteinExistence type="predicted"/>
<evidence type="ECO:0000313" key="2">
    <source>
        <dbReference type="EMBL" id="MBB4612333.1"/>
    </source>
</evidence>
<name>A0A7W7ESI7_9SPHN</name>
<gene>
    <name evidence="2" type="ORF">GGR37_000579</name>
</gene>
<evidence type="ECO:0000256" key="1">
    <source>
        <dbReference type="SAM" id="SignalP"/>
    </source>
</evidence>
<feature type="chain" id="PRO_5030785826" evidence="1">
    <location>
        <begin position="24"/>
        <end position="44"/>
    </location>
</feature>
<dbReference type="AlphaFoldDB" id="A0A7W7ESI7"/>
<dbReference type="Proteomes" id="UP000538566">
    <property type="component" value="Unassembled WGS sequence"/>
</dbReference>
<accession>A0A7W7ESI7</accession>
<comment type="caution">
    <text evidence="2">The sequence shown here is derived from an EMBL/GenBank/DDBJ whole genome shotgun (WGS) entry which is preliminary data.</text>
</comment>